<feature type="domain" description="GST C-terminal" evidence="3">
    <location>
        <begin position="56"/>
        <end position="187"/>
    </location>
</feature>
<dbReference type="Gene3D" id="3.40.30.10">
    <property type="entry name" value="Glutaredoxin"/>
    <property type="match status" value="1"/>
</dbReference>
<evidence type="ECO:0000259" key="2">
    <source>
        <dbReference type="PROSITE" id="PS50404"/>
    </source>
</evidence>
<accession>A0A8S1BVS8</accession>
<dbReference type="AlphaFoldDB" id="A0A8S1BVS8"/>
<dbReference type="CDD" id="cd03177">
    <property type="entry name" value="GST_C_Delta_Epsilon"/>
    <property type="match status" value="1"/>
</dbReference>
<dbReference type="EMBL" id="CADEPI010000013">
    <property type="protein sequence ID" value="CAB3363696.1"/>
    <property type="molecule type" value="Genomic_DNA"/>
</dbReference>
<evidence type="ECO:0000313" key="5">
    <source>
        <dbReference type="Proteomes" id="UP000494165"/>
    </source>
</evidence>
<dbReference type="InterPro" id="IPR036249">
    <property type="entry name" value="Thioredoxin-like_sf"/>
</dbReference>
<evidence type="ECO:0000259" key="3">
    <source>
        <dbReference type="PROSITE" id="PS50405"/>
    </source>
</evidence>
<gene>
    <name evidence="4" type="ORF">CLODIP_2_CD09891</name>
</gene>
<dbReference type="OrthoDB" id="2309723at2759"/>
<dbReference type="InterPro" id="IPR004045">
    <property type="entry name" value="Glutathione_S-Trfase_N"/>
</dbReference>
<dbReference type="Pfam" id="PF13409">
    <property type="entry name" value="GST_N_2"/>
    <property type="match status" value="1"/>
</dbReference>
<dbReference type="Pfam" id="PF00043">
    <property type="entry name" value="GST_C"/>
    <property type="match status" value="1"/>
</dbReference>
<evidence type="ECO:0000256" key="1">
    <source>
        <dbReference type="ARBA" id="ARBA00011738"/>
    </source>
</evidence>
<dbReference type="Gene3D" id="1.20.1050.10">
    <property type="match status" value="1"/>
</dbReference>
<keyword evidence="5" id="KW-1185">Reference proteome</keyword>
<dbReference type="PANTHER" id="PTHR43969">
    <property type="entry name" value="GLUTATHIONE S TRANSFERASE D10, ISOFORM A-RELATED"/>
    <property type="match status" value="1"/>
</dbReference>
<feature type="domain" description="GST N-terminal" evidence="2">
    <location>
        <begin position="1"/>
        <end position="82"/>
    </location>
</feature>
<dbReference type="FunFam" id="3.40.30.10:FF:000034">
    <property type="entry name" value="glutathione S-transferase 1"/>
    <property type="match status" value="1"/>
</dbReference>
<proteinExistence type="predicted"/>
<organism evidence="4 5">
    <name type="scientific">Cloeon dipterum</name>
    <dbReference type="NCBI Taxonomy" id="197152"/>
    <lineage>
        <taxon>Eukaryota</taxon>
        <taxon>Metazoa</taxon>
        <taxon>Ecdysozoa</taxon>
        <taxon>Arthropoda</taxon>
        <taxon>Hexapoda</taxon>
        <taxon>Insecta</taxon>
        <taxon>Pterygota</taxon>
        <taxon>Palaeoptera</taxon>
        <taxon>Ephemeroptera</taxon>
        <taxon>Pisciforma</taxon>
        <taxon>Baetidae</taxon>
        <taxon>Cloeon</taxon>
    </lineage>
</organism>
<dbReference type="PROSITE" id="PS50404">
    <property type="entry name" value="GST_NTER"/>
    <property type="match status" value="1"/>
</dbReference>
<dbReference type="SUPFAM" id="SSF52833">
    <property type="entry name" value="Thioredoxin-like"/>
    <property type="match status" value="1"/>
</dbReference>
<reference evidence="4 5" key="1">
    <citation type="submission" date="2020-04" db="EMBL/GenBank/DDBJ databases">
        <authorList>
            <person name="Alioto T."/>
            <person name="Alioto T."/>
            <person name="Gomez Garrido J."/>
        </authorList>
    </citation>
    <scope>NUCLEOTIDE SEQUENCE [LARGE SCALE GENOMIC DNA]</scope>
</reference>
<name>A0A8S1BVS8_9INSE</name>
<dbReference type="SUPFAM" id="SSF47616">
    <property type="entry name" value="GST C-terminal domain-like"/>
    <property type="match status" value="1"/>
</dbReference>
<dbReference type="GO" id="GO:0004364">
    <property type="term" value="F:glutathione transferase activity"/>
    <property type="evidence" value="ECO:0007669"/>
    <property type="project" value="TreeGrafter"/>
</dbReference>
<dbReference type="FunFam" id="1.20.1050.10:FF:000007">
    <property type="entry name" value="Glutathione S-transferase 1-1"/>
    <property type="match status" value="1"/>
</dbReference>
<dbReference type="InterPro" id="IPR004046">
    <property type="entry name" value="GST_C"/>
</dbReference>
<evidence type="ECO:0008006" key="6">
    <source>
        <dbReference type="Google" id="ProtNLM"/>
    </source>
</evidence>
<comment type="subunit">
    <text evidence="1">Homodimer.</text>
</comment>
<sequence>MPLVLHCYDGSPSNRAVYMCLKALGLEVIKKPVNLFKGEQLKPEFLKMNPQHTLPTLVDGDFVIWDSHVICSYLWGVLFPRFMSITVPLLVLKCKEIPEKKKTSVKDAFAFMEKFLEGREYLTGASYTIADICCISTVSTIVGGLGIGADEYPNVKAWMKRCRENLPGYEELNQPGVDGYKRIVAQELA</sequence>
<dbReference type="InterPro" id="IPR010987">
    <property type="entry name" value="Glutathione-S-Trfase_C-like"/>
</dbReference>
<dbReference type="CDD" id="cd03045">
    <property type="entry name" value="GST_N_Delta_Epsilon"/>
    <property type="match status" value="1"/>
</dbReference>
<evidence type="ECO:0000313" key="4">
    <source>
        <dbReference type="EMBL" id="CAB3363696.1"/>
    </source>
</evidence>
<dbReference type="GO" id="GO:0006749">
    <property type="term" value="P:glutathione metabolic process"/>
    <property type="evidence" value="ECO:0007669"/>
    <property type="project" value="TreeGrafter"/>
</dbReference>
<protein>
    <recommendedName>
        <fullName evidence="6">Glutathione transferase</fullName>
    </recommendedName>
</protein>
<comment type="caution">
    <text evidence="4">The sequence shown here is derived from an EMBL/GenBank/DDBJ whole genome shotgun (WGS) entry which is preliminary data.</text>
</comment>
<dbReference type="Proteomes" id="UP000494165">
    <property type="component" value="Unassembled WGS sequence"/>
</dbReference>
<dbReference type="PROSITE" id="PS50405">
    <property type="entry name" value="GST_CTER"/>
    <property type="match status" value="1"/>
</dbReference>
<dbReference type="InterPro" id="IPR036282">
    <property type="entry name" value="Glutathione-S-Trfase_C_sf"/>
</dbReference>
<dbReference type="PANTHER" id="PTHR43969:SF9">
    <property type="entry name" value="GLUTATHIONE S TRANSFERASE D10, ISOFORM A-RELATED"/>
    <property type="match status" value="1"/>
</dbReference>